<evidence type="ECO:0000256" key="1">
    <source>
        <dbReference type="SAM" id="SignalP"/>
    </source>
</evidence>
<gene>
    <name evidence="2" type="ORF">BJ508DRAFT_314316</name>
</gene>
<name>A0A3N4HFH0_ASCIM</name>
<keyword evidence="1" id="KW-0732">Signal</keyword>
<dbReference type="EMBL" id="ML119841">
    <property type="protein sequence ID" value="RPA72895.1"/>
    <property type="molecule type" value="Genomic_DNA"/>
</dbReference>
<keyword evidence="3" id="KW-1185">Reference proteome</keyword>
<feature type="signal peptide" evidence="1">
    <location>
        <begin position="1"/>
        <end position="22"/>
    </location>
</feature>
<proteinExistence type="predicted"/>
<dbReference type="OrthoDB" id="2142213at2759"/>
<sequence length="331" mass="36555">MKAVLTLFLQVILGISSSIVNAYALSEPHTQTNDTKLKTQILGPPKIMFPDGMKTVFEGIRKQRDWGTVPLACYDQIANGLKACNAYDIEVHDIKFEDCETPAILCRCNNAKASIDELAEQIGRIPVKARQYVRYWAGVFDSGCSGGNAVRNRDYSMVTIMGSCGVGQLNIYLHETAHIIDCLLGLGGKIGCYSNTAEWQRLVQTDSCVTDPYAFDDVSSTVKYGEEYANVAALVAYHSNVENIWKKHKRGCSIKRQWDRVVQQFGGKDGLFNSRESEFRIYRAGAGHWGTILVGLVEEYVAGNEGSVDVSDLDIPLARNLGLWDGYGASD</sequence>
<organism evidence="2 3">
    <name type="scientific">Ascobolus immersus RN42</name>
    <dbReference type="NCBI Taxonomy" id="1160509"/>
    <lineage>
        <taxon>Eukaryota</taxon>
        <taxon>Fungi</taxon>
        <taxon>Dikarya</taxon>
        <taxon>Ascomycota</taxon>
        <taxon>Pezizomycotina</taxon>
        <taxon>Pezizomycetes</taxon>
        <taxon>Pezizales</taxon>
        <taxon>Ascobolaceae</taxon>
        <taxon>Ascobolus</taxon>
    </lineage>
</organism>
<accession>A0A3N4HFH0</accession>
<feature type="chain" id="PRO_5018182656" description="Lysine-specific metallo-endopeptidase domain-containing protein" evidence="1">
    <location>
        <begin position="23"/>
        <end position="331"/>
    </location>
</feature>
<evidence type="ECO:0000313" key="3">
    <source>
        <dbReference type="Proteomes" id="UP000275078"/>
    </source>
</evidence>
<dbReference type="Proteomes" id="UP000275078">
    <property type="component" value="Unassembled WGS sequence"/>
</dbReference>
<evidence type="ECO:0000313" key="2">
    <source>
        <dbReference type="EMBL" id="RPA72895.1"/>
    </source>
</evidence>
<protein>
    <recommendedName>
        <fullName evidence="4">Lysine-specific metallo-endopeptidase domain-containing protein</fullName>
    </recommendedName>
</protein>
<reference evidence="2 3" key="1">
    <citation type="journal article" date="2018" name="Nat. Ecol. Evol.">
        <title>Pezizomycetes genomes reveal the molecular basis of ectomycorrhizal truffle lifestyle.</title>
        <authorList>
            <person name="Murat C."/>
            <person name="Payen T."/>
            <person name="Noel B."/>
            <person name="Kuo A."/>
            <person name="Morin E."/>
            <person name="Chen J."/>
            <person name="Kohler A."/>
            <person name="Krizsan K."/>
            <person name="Balestrini R."/>
            <person name="Da Silva C."/>
            <person name="Montanini B."/>
            <person name="Hainaut M."/>
            <person name="Levati E."/>
            <person name="Barry K.W."/>
            <person name="Belfiori B."/>
            <person name="Cichocki N."/>
            <person name="Clum A."/>
            <person name="Dockter R.B."/>
            <person name="Fauchery L."/>
            <person name="Guy J."/>
            <person name="Iotti M."/>
            <person name="Le Tacon F."/>
            <person name="Lindquist E.A."/>
            <person name="Lipzen A."/>
            <person name="Malagnac F."/>
            <person name="Mello A."/>
            <person name="Molinier V."/>
            <person name="Miyauchi S."/>
            <person name="Poulain J."/>
            <person name="Riccioni C."/>
            <person name="Rubini A."/>
            <person name="Sitrit Y."/>
            <person name="Splivallo R."/>
            <person name="Traeger S."/>
            <person name="Wang M."/>
            <person name="Zifcakova L."/>
            <person name="Wipf D."/>
            <person name="Zambonelli A."/>
            <person name="Paolocci F."/>
            <person name="Nowrousian M."/>
            <person name="Ottonello S."/>
            <person name="Baldrian P."/>
            <person name="Spatafora J.W."/>
            <person name="Henrissat B."/>
            <person name="Nagy L.G."/>
            <person name="Aury J.M."/>
            <person name="Wincker P."/>
            <person name="Grigoriev I.V."/>
            <person name="Bonfante P."/>
            <person name="Martin F.M."/>
        </authorList>
    </citation>
    <scope>NUCLEOTIDE SEQUENCE [LARGE SCALE GENOMIC DNA]</scope>
    <source>
        <strain evidence="2 3">RN42</strain>
    </source>
</reference>
<dbReference type="AlphaFoldDB" id="A0A3N4HFH0"/>
<evidence type="ECO:0008006" key="4">
    <source>
        <dbReference type="Google" id="ProtNLM"/>
    </source>
</evidence>